<evidence type="ECO:0000313" key="2">
    <source>
        <dbReference type="EMBL" id="KAJ8914728.1"/>
    </source>
</evidence>
<evidence type="ECO:0000256" key="1">
    <source>
        <dbReference type="SAM" id="MobiDB-lite"/>
    </source>
</evidence>
<gene>
    <name evidence="2" type="ORF">NQ315_017438</name>
</gene>
<dbReference type="PANTHER" id="PTHR38681:SF1">
    <property type="entry name" value="RETROVIRUS-RELATED POL POLYPROTEIN FROM TRANSPOSON 412-LIKE PROTEIN"/>
    <property type="match status" value="1"/>
</dbReference>
<name>A0AAV8VKG5_9CUCU</name>
<protein>
    <submittedName>
        <fullName evidence="2">Uncharacterized protein</fullName>
    </submittedName>
</protein>
<proteinExistence type="predicted"/>
<sequence>MVAELVFGEPIRLPGEFLTPAPETDNSPEFISRLRRHMTALKPQQVVRHGSRKTFVFKDLATCSHVFVRAEGSKRPLQQPYEGPHRVLARHEKFYTLSIRGREVTVSIDRLKPAYIQIEDNEEQQAATPQQEPSLPSTREPEEQRTRPVRQVRFTDRYQAGFG</sequence>
<dbReference type="Proteomes" id="UP001159042">
    <property type="component" value="Unassembled WGS sequence"/>
</dbReference>
<dbReference type="EMBL" id="JANEYG010000065">
    <property type="protein sequence ID" value="KAJ8914728.1"/>
    <property type="molecule type" value="Genomic_DNA"/>
</dbReference>
<keyword evidence="3" id="KW-1185">Reference proteome</keyword>
<accession>A0AAV8VKG5</accession>
<dbReference type="AlphaFoldDB" id="A0AAV8VKG5"/>
<evidence type="ECO:0000313" key="3">
    <source>
        <dbReference type="Proteomes" id="UP001159042"/>
    </source>
</evidence>
<comment type="caution">
    <text evidence="2">The sequence shown here is derived from an EMBL/GenBank/DDBJ whole genome shotgun (WGS) entry which is preliminary data.</text>
</comment>
<organism evidence="2 3">
    <name type="scientific">Exocentrus adspersus</name>
    <dbReference type="NCBI Taxonomy" id="1586481"/>
    <lineage>
        <taxon>Eukaryota</taxon>
        <taxon>Metazoa</taxon>
        <taxon>Ecdysozoa</taxon>
        <taxon>Arthropoda</taxon>
        <taxon>Hexapoda</taxon>
        <taxon>Insecta</taxon>
        <taxon>Pterygota</taxon>
        <taxon>Neoptera</taxon>
        <taxon>Endopterygota</taxon>
        <taxon>Coleoptera</taxon>
        <taxon>Polyphaga</taxon>
        <taxon>Cucujiformia</taxon>
        <taxon>Chrysomeloidea</taxon>
        <taxon>Cerambycidae</taxon>
        <taxon>Lamiinae</taxon>
        <taxon>Acanthocinini</taxon>
        <taxon>Exocentrus</taxon>
    </lineage>
</organism>
<feature type="compositionally biased region" description="Low complexity" evidence="1">
    <location>
        <begin position="124"/>
        <end position="133"/>
    </location>
</feature>
<reference evidence="2 3" key="1">
    <citation type="journal article" date="2023" name="Insect Mol. Biol.">
        <title>Genome sequencing provides insights into the evolution of gene families encoding plant cell wall-degrading enzymes in longhorned beetles.</title>
        <authorList>
            <person name="Shin N.R."/>
            <person name="Okamura Y."/>
            <person name="Kirsch R."/>
            <person name="Pauchet Y."/>
        </authorList>
    </citation>
    <scope>NUCLEOTIDE SEQUENCE [LARGE SCALE GENOMIC DNA]</scope>
    <source>
        <strain evidence="2">EAD_L_NR</strain>
    </source>
</reference>
<feature type="region of interest" description="Disordered" evidence="1">
    <location>
        <begin position="121"/>
        <end position="163"/>
    </location>
</feature>
<dbReference type="PANTHER" id="PTHR38681">
    <property type="entry name" value="RETROVIRUS-RELATED POL POLYPROTEIN FROM TRANSPOSON 412-LIKE PROTEIN-RELATED"/>
    <property type="match status" value="1"/>
</dbReference>